<dbReference type="EMBL" id="CABL01000005">
    <property type="protein sequence ID" value="CBH75162.1"/>
    <property type="molecule type" value="Genomic_DNA"/>
</dbReference>
<reference evidence="1" key="1">
    <citation type="submission" date="2009-10" db="EMBL/GenBank/DDBJ databases">
        <title>Diversity of trophic interactions inside an arsenic-rich microbial ecosystem.</title>
        <authorList>
            <person name="Bertin P.N."/>
            <person name="Heinrich-Salmeron A."/>
            <person name="Pelletier E."/>
            <person name="Goulhen-Chollet F."/>
            <person name="Arsene-Ploetze F."/>
            <person name="Gallien S."/>
            <person name="Calteau A."/>
            <person name="Vallenet D."/>
            <person name="Casiot C."/>
            <person name="Chane-Woon-Ming B."/>
            <person name="Giloteaux L."/>
            <person name="Barakat M."/>
            <person name="Bonnefoy V."/>
            <person name="Bruneel O."/>
            <person name="Chandler M."/>
            <person name="Cleiss J."/>
            <person name="Duran R."/>
            <person name="Elbaz-Poulichet F."/>
            <person name="Fonknechten N."/>
            <person name="Lauga B."/>
            <person name="Mornico D."/>
            <person name="Ortet P."/>
            <person name="Schaeffer C."/>
            <person name="Siguier P."/>
            <person name="Alexander Thil Smith A."/>
            <person name="Van Dorsselaer A."/>
            <person name="Weissenbach J."/>
            <person name="Medigue C."/>
            <person name="Le Paslier D."/>
        </authorList>
    </citation>
    <scope>NUCLEOTIDE SEQUENCE</scope>
</reference>
<comment type="caution">
    <text evidence="1">The sequence shown here is derived from an EMBL/GenBank/DDBJ whole genome shotgun (WGS) entry which is preliminary data.</text>
</comment>
<name>E6PFC6_9ZZZZ</name>
<proteinExistence type="predicted"/>
<organism evidence="1">
    <name type="scientific">mine drainage metagenome</name>
    <dbReference type="NCBI Taxonomy" id="410659"/>
    <lineage>
        <taxon>unclassified sequences</taxon>
        <taxon>metagenomes</taxon>
        <taxon>ecological metagenomes</taxon>
    </lineage>
</organism>
<dbReference type="AlphaFoldDB" id="E6PFC6"/>
<accession>E6PFC6</accession>
<evidence type="ECO:0000313" key="1">
    <source>
        <dbReference type="EMBL" id="CBH75162.1"/>
    </source>
</evidence>
<sequence length="141" mass="14922">MRIVRLGAIFALVLALGAAAKSTPTPAPTPTPVAAPRIVNAARREFLAWQLGSIDPTHYIGPLAVAATPARVKVTSIELGHLGALDHLVYLGLVRDGSFPGGGIAHLFRVICSNGYVYEEIALDKAGLIRGILFRDTLKSQ</sequence>
<gene>
    <name evidence="1" type="ORF">CARN1_0337</name>
</gene>
<protein>
    <submittedName>
        <fullName evidence="1">Uncharacterized protein</fullName>
    </submittedName>
</protein>